<name>A0A8J4E3K6_9ACTN</name>
<feature type="coiled-coil region" evidence="1">
    <location>
        <begin position="639"/>
        <end position="680"/>
    </location>
</feature>
<keyword evidence="1" id="KW-0175">Coiled coil</keyword>
<protein>
    <recommendedName>
        <fullName evidence="4">Tetratricopeptide repeat-containing protein</fullName>
    </recommendedName>
</protein>
<evidence type="ECO:0000256" key="1">
    <source>
        <dbReference type="SAM" id="Coils"/>
    </source>
</evidence>
<comment type="caution">
    <text evidence="2">The sequence shown here is derived from an EMBL/GenBank/DDBJ whole genome shotgun (WGS) entry which is preliminary data.</text>
</comment>
<organism evidence="2 3">
    <name type="scientific">Virgisporangium aurantiacum</name>
    <dbReference type="NCBI Taxonomy" id="175570"/>
    <lineage>
        <taxon>Bacteria</taxon>
        <taxon>Bacillati</taxon>
        <taxon>Actinomycetota</taxon>
        <taxon>Actinomycetes</taxon>
        <taxon>Micromonosporales</taxon>
        <taxon>Micromonosporaceae</taxon>
        <taxon>Virgisporangium</taxon>
    </lineage>
</organism>
<proteinExistence type="predicted"/>
<dbReference type="InterPro" id="IPR011990">
    <property type="entry name" value="TPR-like_helical_dom_sf"/>
</dbReference>
<dbReference type="SUPFAM" id="SSF48452">
    <property type="entry name" value="TPR-like"/>
    <property type="match status" value="1"/>
</dbReference>
<gene>
    <name evidence="2" type="ORF">Vau01_075590</name>
</gene>
<reference evidence="2" key="1">
    <citation type="submission" date="2021-01" db="EMBL/GenBank/DDBJ databases">
        <title>Whole genome shotgun sequence of Virgisporangium aurantiacum NBRC 16421.</title>
        <authorList>
            <person name="Komaki H."/>
            <person name="Tamura T."/>
        </authorList>
    </citation>
    <scope>NUCLEOTIDE SEQUENCE</scope>
    <source>
        <strain evidence="2">NBRC 16421</strain>
    </source>
</reference>
<evidence type="ECO:0008006" key="4">
    <source>
        <dbReference type="Google" id="ProtNLM"/>
    </source>
</evidence>
<dbReference type="Proteomes" id="UP000612585">
    <property type="component" value="Unassembled WGS sequence"/>
</dbReference>
<dbReference type="Gene3D" id="1.25.40.10">
    <property type="entry name" value="Tetratricopeptide repeat domain"/>
    <property type="match status" value="1"/>
</dbReference>
<dbReference type="RefSeq" id="WP_204003750.1">
    <property type="nucleotide sequence ID" value="NZ_BOPG01000049.1"/>
</dbReference>
<accession>A0A8J4E3K6</accession>
<sequence length="782" mass="84482">MTLLRREIERYRDRVQREQVQQGRHRELVDAVERMSAVTGVGLDRIAESSADVAGRTASIAADVGVLAAVVDASLPAIVSGLAASAERLGNIETALNNPSATAAAEMYRRGSYALASGWLEEAAADLTRSVETFPYMAEAWFNLGTCRYRQGDADKTLAAEAFMRCVRYSMPRTPVLAAGGVLVAAAIYRELGAIERSQEVLAELAGRIDACAEIHLALAVHHSQQAGLRRALELAPHLAEDARAGKLTFADTVAADLCRDGRGLVARMRVLTAACDSLAGEAVSAGLNNVAVPQAPIRVGATHVELVAANGATDSATTRVAFGVDALLLANAARAPLIEVGRRLVAAVHSALLDADRAAGVASREAQLRQREAGVAKRRADSVEAALPARSQAALDQVEPAVDKAEREAARMAAAVAAEAAAVLDAAEEAVLRSDRNVALREMELQAHHRRVEEFAHQHRRAERTAARLARTQAIARRDLDGQLTTAQVREADHAARSRTALSRVIAEYAQAPPSVLPAAYDPHAERRRHRTSLARQWMWDTPVPDTAERARAELARFGEEFRVNPVDPLRDWDLKAAPHFEQAIHDVRAAEEAARHRADLATRLADLDLENARESADDDRNRAIGEQHHRTTMADLLHRAQRATAEFAERLEQARDQVDQAHRELDDARLNLARTTDNVDTAARTAVATARSDAESLAAQQIDELRNERAAARAAADQSQHTAAEEQRRAITAAAAADHARQQVAPALAAVETAIADLTPPHRIIPFSHPGQLEPLPLDD</sequence>
<dbReference type="AlphaFoldDB" id="A0A8J4E3K6"/>
<dbReference type="EMBL" id="BOPG01000049">
    <property type="protein sequence ID" value="GIJ60043.1"/>
    <property type="molecule type" value="Genomic_DNA"/>
</dbReference>
<evidence type="ECO:0000313" key="2">
    <source>
        <dbReference type="EMBL" id="GIJ60043.1"/>
    </source>
</evidence>
<keyword evidence="3" id="KW-1185">Reference proteome</keyword>
<evidence type="ECO:0000313" key="3">
    <source>
        <dbReference type="Proteomes" id="UP000612585"/>
    </source>
</evidence>